<sequence length="254" mass="27717">MNLRALILDDEPPARDYLAELLTDTGAVDVVAAVATARAAREALAGSPGFDVMFVDVQLVGSPGNEDGIDLVRSLGRQGPAVVLATAHKQHALEAFELGVLDYLHKPFTRERVASCVRRLREQRKPGGGTVVPPISRIVARQHRSLVFIELDSVFAFEADDRLTYVHAVEGKFDFDLPLSSIEATFGESIVRVHRNWLVNLALVRQIERGDGETALLIGSRAANVPPLRVPVARERAARVRELLLANAAGVRRP</sequence>
<organism evidence="4 5">
    <name type="scientific">Corallococcus praedator</name>
    <dbReference type="NCBI Taxonomy" id="2316724"/>
    <lineage>
        <taxon>Bacteria</taxon>
        <taxon>Pseudomonadati</taxon>
        <taxon>Myxococcota</taxon>
        <taxon>Myxococcia</taxon>
        <taxon>Myxococcales</taxon>
        <taxon>Cystobacterineae</taxon>
        <taxon>Myxococcaceae</taxon>
        <taxon>Corallococcus</taxon>
    </lineage>
</organism>
<evidence type="ECO:0000259" key="3">
    <source>
        <dbReference type="PROSITE" id="PS50930"/>
    </source>
</evidence>
<evidence type="ECO:0000259" key="2">
    <source>
        <dbReference type="PROSITE" id="PS50110"/>
    </source>
</evidence>
<dbReference type="Gene3D" id="3.40.50.2300">
    <property type="match status" value="1"/>
</dbReference>
<accession>A0ABX9Q767</accession>
<dbReference type="PROSITE" id="PS50930">
    <property type="entry name" value="HTH_LYTTR"/>
    <property type="match status" value="1"/>
</dbReference>
<evidence type="ECO:0000256" key="1">
    <source>
        <dbReference type="PROSITE-ProRule" id="PRU00169"/>
    </source>
</evidence>
<feature type="modified residue" description="4-aspartylphosphate" evidence="1">
    <location>
        <position position="56"/>
    </location>
</feature>
<dbReference type="Pfam" id="PF00072">
    <property type="entry name" value="Response_reg"/>
    <property type="match status" value="1"/>
</dbReference>
<dbReference type="InterPro" id="IPR046947">
    <property type="entry name" value="LytR-like"/>
</dbReference>
<dbReference type="InterPro" id="IPR007492">
    <property type="entry name" value="LytTR_DNA-bd_dom"/>
</dbReference>
<comment type="caution">
    <text evidence="4">The sequence shown here is derived from an EMBL/GenBank/DDBJ whole genome shotgun (WGS) entry which is preliminary data.</text>
</comment>
<dbReference type="SMART" id="SM00850">
    <property type="entry name" value="LytTR"/>
    <property type="match status" value="1"/>
</dbReference>
<dbReference type="PROSITE" id="PS50110">
    <property type="entry name" value="RESPONSE_REGULATORY"/>
    <property type="match status" value="1"/>
</dbReference>
<name>A0ABX9Q767_9BACT</name>
<dbReference type="InterPro" id="IPR001789">
    <property type="entry name" value="Sig_transdc_resp-reg_receiver"/>
</dbReference>
<dbReference type="PANTHER" id="PTHR37299">
    <property type="entry name" value="TRANSCRIPTIONAL REGULATOR-RELATED"/>
    <property type="match status" value="1"/>
</dbReference>
<dbReference type="Proteomes" id="UP000278907">
    <property type="component" value="Unassembled WGS sequence"/>
</dbReference>
<dbReference type="SMART" id="SM00448">
    <property type="entry name" value="REC"/>
    <property type="match status" value="1"/>
</dbReference>
<dbReference type="GO" id="GO:0003677">
    <property type="term" value="F:DNA binding"/>
    <property type="evidence" value="ECO:0007669"/>
    <property type="project" value="UniProtKB-KW"/>
</dbReference>
<keyword evidence="4" id="KW-0238">DNA-binding</keyword>
<dbReference type="Pfam" id="PF04397">
    <property type="entry name" value="LytTR"/>
    <property type="match status" value="1"/>
</dbReference>
<gene>
    <name evidence="4" type="ORF">D7Y13_36350</name>
</gene>
<dbReference type="PANTHER" id="PTHR37299:SF1">
    <property type="entry name" value="STAGE 0 SPORULATION PROTEIN A HOMOLOG"/>
    <property type="match status" value="1"/>
</dbReference>
<protein>
    <submittedName>
        <fullName evidence="4">DNA-binding response regulator</fullName>
    </submittedName>
</protein>
<dbReference type="Gene3D" id="2.40.50.1020">
    <property type="entry name" value="LytTr DNA-binding domain"/>
    <property type="match status" value="1"/>
</dbReference>
<proteinExistence type="predicted"/>
<keyword evidence="1" id="KW-0597">Phosphoprotein</keyword>
<feature type="domain" description="Response regulatory" evidence="2">
    <location>
        <begin position="4"/>
        <end position="121"/>
    </location>
</feature>
<evidence type="ECO:0000313" key="4">
    <source>
        <dbReference type="EMBL" id="RKH92540.1"/>
    </source>
</evidence>
<dbReference type="SUPFAM" id="SSF52172">
    <property type="entry name" value="CheY-like"/>
    <property type="match status" value="1"/>
</dbReference>
<keyword evidence="5" id="KW-1185">Reference proteome</keyword>
<feature type="domain" description="HTH LytTR-type" evidence="3">
    <location>
        <begin position="138"/>
        <end position="246"/>
    </location>
</feature>
<dbReference type="EMBL" id="RAWI01000469">
    <property type="protein sequence ID" value="RKH92540.1"/>
    <property type="molecule type" value="Genomic_DNA"/>
</dbReference>
<dbReference type="InterPro" id="IPR011006">
    <property type="entry name" value="CheY-like_superfamily"/>
</dbReference>
<dbReference type="RefSeq" id="WP_120536770.1">
    <property type="nucleotide sequence ID" value="NZ_RAWI01000469.1"/>
</dbReference>
<reference evidence="4 5" key="1">
    <citation type="submission" date="2018-09" db="EMBL/GenBank/DDBJ databases">
        <authorList>
            <person name="Livingstone P.G."/>
            <person name="Whitworth D.E."/>
        </authorList>
    </citation>
    <scope>NUCLEOTIDE SEQUENCE [LARGE SCALE GENOMIC DNA]</scope>
    <source>
        <strain evidence="4 5">CA031B</strain>
    </source>
</reference>
<evidence type="ECO:0000313" key="5">
    <source>
        <dbReference type="Proteomes" id="UP000278907"/>
    </source>
</evidence>